<keyword evidence="7 8" id="KW-0472">Membrane</keyword>
<dbReference type="Pfam" id="PF07690">
    <property type="entry name" value="MFS_1"/>
    <property type="match status" value="1"/>
</dbReference>
<proteinExistence type="inferred from homology"/>
<evidence type="ECO:0000256" key="5">
    <source>
        <dbReference type="ARBA" id="ARBA00022692"/>
    </source>
</evidence>
<evidence type="ECO:0000259" key="9">
    <source>
        <dbReference type="PROSITE" id="PS50850"/>
    </source>
</evidence>
<comment type="similarity">
    <text evidence="2">Belongs to the major facilitator superfamily.</text>
</comment>
<organism evidence="10">
    <name type="scientific">Thermogemmatispora argillosa</name>
    <dbReference type="NCBI Taxonomy" id="2045280"/>
    <lineage>
        <taxon>Bacteria</taxon>
        <taxon>Bacillati</taxon>
        <taxon>Chloroflexota</taxon>
        <taxon>Ktedonobacteria</taxon>
        <taxon>Thermogemmatisporales</taxon>
        <taxon>Thermogemmatisporaceae</taxon>
        <taxon>Thermogemmatispora</taxon>
    </lineage>
</organism>
<dbReference type="InterPro" id="IPR011701">
    <property type="entry name" value="MFS"/>
</dbReference>
<keyword evidence="6 8" id="KW-1133">Transmembrane helix</keyword>
<dbReference type="GO" id="GO:0005886">
    <property type="term" value="C:plasma membrane"/>
    <property type="evidence" value="ECO:0007669"/>
    <property type="project" value="UniProtKB-SubCell"/>
</dbReference>
<feature type="transmembrane region" description="Helical" evidence="8">
    <location>
        <begin position="174"/>
        <end position="194"/>
    </location>
</feature>
<feature type="transmembrane region" description="Helical" evidence="8">
    <location>
        <begin position="143"/>
        <end position="162"/>
    </location>
</feature>
<dbReference type="PANTHER" id="PTHR43271">
    <property type="entry name" value="BLL2771 PROTEIN"/>
    <property type="match status" value="1"/>
</dbReference>
<evidence type="ECO:0000256" key="6">
    <source>
        <dbReference type="ARBA" id="ARBA00022989"/>
    </source>
</evidence>
<feature type="transmembrane region" description="Helical" evidence="8">
    <location>
        <begin position="86"/>
        <end position="105"/>
    </location>
</feature>
<name>A0A455T830_9CHLR</name>
<dbReference type="Gene3D" id="1.20.1250.20">
    <property type="entry name" value="MFS general substrate transporter like domains"/>
    <property type="match status" value="1"/>
</dbReference>
<keyword evidence="4" id="KW-1003">Cell membrane</keyword>
<gene>
    <name evidence="10" type="ORF">KTA_37930</name>
</gene>
<dbReference type="SUPFAM" id="SSF103473">
    <property type="entry name" value="MFS general substrate transporter"/>
    <property type="match status" value="1"/>
</dbReference>
<accession>A0A455T830</accession>
<feature type="transmembrane region" description="Helical" evidence="8">
    <location>
        <begin position="56"/>
        <end position="74"/>
    </location>
</feature>
<evidence type="ECO:0000256" key="4">
    <source>
        <dbReference type="ARBA" id="ARBA00022475"/>
    </source>
</evidence>
<dbReference type="PANTHER" id="PTHR43271:SF1">
    <property type="entry name" value="INNER MEMBRANE TRANSPORT PROTEIN YNFM"/>
    <property type="match status" value="1"/>
</dbReference>
<dbReference type="GO" id="GO:0022857">
    <property type="term" value="F:transmembrane transporter activity"/>
    <property type="evidence" value="ECO:0007669"/>
    <property type="project" value="InterPro"/>
</dbReference>
<feature type="transmembrane region" description="Helical" evidence="8">
    <location>
        <begin position="111"/>
        <end position="131"/>
    </location>
</feature>
<keyword evidence="5 8" id="KW-0812">Transmembrane</keyword>
<protein>
    <submittedName>
        <fullName evidence="10">MFS transporter</fullName>
    </submittedName>
</protein>
<evidence type="ECO:0000256" key="2">
    <source>
        <dbReference type="ARBA" id="ARBA00008335"/>
    </source>
</evidence>
<dbReference type="CDD" id="cd17324">
    <property type="entry name" value="MFS_NepI_like"/>
    <property type="match status" value="1"/>
</dbReference>
<evidence type="ECO:0000313" key="10">
    <source>
        <dbReference type="EMBL" id="BBH95594.1"/>
    </source>
</evidence>
<evidence type="ECO:0000256" key="8">
    <source>
        <dbReference type="SAM" id="Phobius"/>
    </source>
</evidence>
<dbReference type="EMBL" id="AP019377">
    <property type="protein sequence ID" value="BBH95594.1"/>
    <property type="molecule type" value="Genomic_DNA"/>
</dbReference>
<dbReference type="InterPro" id="IPR036259">
    <property type="entry name" value="MFS_trans_sf"/>
</dbReference>
<keyword evidence="3" id="KW-0813">Transport</keyword>
<dbReference type="AlphaFoldDB" id="A0A455T830"/>
<evidence type="ECO:0000256" key="1">
    <source>
        <dbReference type="ARBA" id="ARBA00004651"/>
    </source>
</evidence>
<sequence length="418" mass="44235">MSSTTSFSPRPEQQSIRVGALIALFLGPAFVFANMYTTQAILPVLSRVFRVDAPTAGLTISIIVLAVAVGSLFYGPLSDRIGRKIVMVGSSLLITVPTLLCAFAPNFPILLALRALQGLLMPGLTSVAISYVNEEFRGYERGLAMGVYVSGQTLGGLFARLGSAALTAATNWQVALFSFSLPTLIAALAMWRFLPDTQGQPVFQHSRLLEDRRLLKALSDHASEEPGGNALRQSLSDIWLHLHNRHLVGAFIIGFTLFFGFVGTFTYLPYYLSGPHFGLSTVQLGLVYLLWLTGLCSPIAGSLAGRVGSRSAIAVSMSVAGCGLLITLIPQLPLVITGLGLLALGMFCTIPAVNLYLGEQAHKAKGTAASLYLSCYYFGGSLGAVLPGVALLHGGWPGVALLCLGAMLIAIASDLILC</sequence>
<dbReference type="PROSITE" id="PS50850">
    <property type="entry name" value="MFS"/>
    <property type="match status" value="1"/>
</dbReference>
<feature type="domain" description="Major facilitator superfamily (MFS) profile" evidence="9">
    <location>
        <begin position="20"/>
        <end position="418"/>
    </location>
</feature>
<evidence type="ECO:0000256" key="3">
    <source>
        <dbReference type="ARBA" id="ARBA00022448"/>
    </source>
</evidence>
<feature type="transmembrane region" description="Helical" evidence="8">
    <location>
        <begin position="282"/>
        <end position="304"/>
    </location>
</feature>
<reference evidence="10" key="1">
    <citation type="submission" date="2018-12" db="EMBL/GenBank/DDBJ databases">
        <title>Novel natural products biosynthetic potential of the class Ktedonobacteria.</title>
        <authorList>
            <person name="Zheng Y."/>
            <person name="Saitou A."/>
            <person name="Wang C.M."/>
            <person name="Toyoda A."/>
            <person name="Minakuchi Y."/>
            <person name="Sekiguchi Y."/>
            <person name="Ueda K."/>
            <person name="Takano H."/>
            <person name="Sakai Y."/>
            <person name="Yokota A."/>
            <person name="Yabe S."/>
        </authorList>
    </citation>
    <scope>NUCLEOTIDE SEQUENCE</scope>
    <source>
        <strain evidence="10">A3-2</strain>
    </source>
</reference>
<feature type="transmembrane region" description="Helical" evidence="8">
    <location>
        <begin position="247"/>
        <end position="270"/>
    </location>
</feature>
<dbReference type="InterPro" id="IPR020846">
    <property type="entry name" value="MFS_dom"/>
</dbReference>
<feature type="transmembrane region" description="Helical" evidence="8">
    <location>
        <begin position="398"/>
        <end position="417"/>
    </location>
</feature>
<comment type="subcellular location">
    <subcellularLocation>
        <location evidence="1">Cell membrane</location>
        <topology evidence="1">Multi-pass membrane protein</topology>
    </subcellularLocation>
</comment>
<feature type="transmembrane region" description="Helical" evidence="8">
    <location>
        <begin position="16"/>
        <end position="36"/>
    </location>
</feature>
<feature type="transmembrane region" description="Helical" evidence="8">
    <location>
        <begin position="369"/>
        <end position="392"/>
    </location>
</feature>
<evidence type="ECO:0000256" key="7">
    <source>
        <dbReference type="ARBA" id="ARBA00023136"/>
    </source>
</evidence>
<feature type="transmembrane region" description="Helical" evidence="8">
    <location>
        <begin position="335"/>
        <end position="357"/>
    </location>
</feature>
<feature type="transmembrane region" description="Helical" evidence="8">
    <location>
        <begin position="311"/>
        <end position="329"/>
    </location>
</feature>